<dbReference type="InterPro" id="IPR029045">
    <property type="entry name" value="ClpP/crotonase-like_dom_sf"/>
</dbReference>
<evidence type="ECO:0000256" key="4">
    <source>
        <dbReference type="ARBA" id="ARBA00023239"/>
    </source>
</evidence>
<evidence type="ECO:0000256" key="9">
    <source>
        <dbReference type="ARBA" id="ARBA00042052"/>
    </source>
</evidence>
<comment type="catalytic activity">
    <reaction evidence="11">
        <text>(S)-methylmalonyl-CoA + H(+) = propanoyl-CoA + CO2</text>
        <dbReference type="Rhea" id="RHEA:61340"/>
        <dbReference type="ChEBI" id="CHEBI:15378"/>
        <dbReference type="ChEBI" id="CHEBI:16526"/>
        <dbReference type="ChEBI" id="CHEBI:57327"/>
        <dbReference type="ChEBI" id="CHEBI:57392"/>
        <dbReference type="EC" id="4.1.1.94"/>
    </reaction>
    <physiologicalReaction direction="left-to-right" evidence="11">
        <dbReference type="Rhea" id="RHEA:61341"/>
    </physiologicalReaction>
</comment>
<keyword evidence="4" id="KW-0456">Lyase</keyword>
<reference evidence="14" key="1">
    <citation type="submission" date="2013-11" db="EMBL/GenBank/DDBJ databases">
        <title>The Genome Sequence of Phytophthora parasitica CJ02B3.</title>
        <authorList>
            <consortium name="The Broad Institute Genomics Platform"/>
            <person name="Russ C."/>
            <person name="Tyler B."/>
            <person name="Panabieres F."/>
            <person name="Shan W."/>
            <person name="Tripathy S."/>
            <person name="Grunwald N."/>
            <person name="Machado M."/>
            <person name="Johnson C.S."/>
            <person name="Arredondo F."/>
            <person name="Hong C."/>
            <person name="Coffey M."/>
            <person name="Young S.K."/>
            <person name="Zeng Q."/>
            <person name="Gargeya S."/>
            <person name="Fitzgerald M."/>
            <person name="Abouelleil A."/>
            <person name="Alvarado L."/>
            <person name="Chapman S.B."/>
            <person name="Gainer-Dewar J."/>
            <person name="Goldberg J."/>
            <person name="Griggs A."/>
            <person name="Gujja S."/>
            <person name="Hansen M."/>
            <person name="Howarth C."/>
            <person name="Imamovic A."/>
            <person name="Ireland A."/>
            <person name="Larimer J."/>
            <person name="McCowan C."/>
            <person name="Murphy C."/>
            <person name="Pearson M."/>
            <person name="Poon T.W."/>
            <person name="Priest M."/>
            <person name="Roberts A."/>
            <person name="Saif S."/>
            <person name="Shea T."/>
            <person name="Sykes S."/>
            <person name="Wortman J."/>
            <person name="Nusbaum C."/>
            <person name="Birren B."/>
        </authorList>
    </citation>
    <scope>NUCLEOTIDE SEQUENCE [LARGE SCALE GENOMIC DNA]</scope>
    <source>
        <strain evidence="14">CJ02B3</strain>
    </source>
</reference>
<dbReference type="Proteomes" id="UP000053864">
    <property type="component" value="Unassembled WGS sequence"/>
</dbReference>
<evidence type="ECO:0000256" key="2">
    <source>
        <dbReference type="ARBA" id="ARBA00005254"/>
    </source>
</evidence>
<dbReference type="EMBL" id="KI688187">
    <property type="protein sequence ID" value="ETK78415.1"/>
    <property type="molecule type" value="Genomic_DNA"/>
</dbReference>
<dbReference type="Gene3D" id="3.90.226.10">
    <property type="entry name" value="2-enoyl-CoA Hydratase, Chain A, domain 1"/>
    <property type="match status" value="1"/>
</dbReference>
<dbReference type="GO" id="GO:0004492">
    <property type="term" value="F:methyl/ethyl malonyl-CoA decarboxylase activity"/>
    <property type="evidence" value="ECO:0007669"/>
    <property type="project" value="UniProtKB-EC"/>
</dbReference>
<dbReference type="InterPro" id="IPR001753">
    <property type="entry name" value="Enoyl-CoA_hydra/iso"/>
</dbReference>
<evidence type="ECO:0000256" key="3">
    <source>
        <dbReference type="ARBA" id="ARBA00022490"/>
    </source>
</evidence>
<protein>
    <recommendedName>
        <fullName evidence="8">Ethylmalonyl-CoA decarboxylase</fullName>
        <ecNumber evidence="7">4.1.1.94</ecNumber>
    </recommendedName>
    <alternativeName>
        <fullName evidence="10">Enoyl-CoA hydratase domain-containing protein 1</fullName>
    </alternativeName>
    <alternativeName>
        <fullName evidence="9">Methylmalonyl-CoA decarboxylase</fullName>
    </alternativeName>
</protein>
<dbReference type="EMBL" id="KI674946">
    <property type="protein sequence ID" value="ETL31845.1"/>
    <property type="molecule type" value="Genomic_DNA"/>
</dbReference>
<evidence type="ECO:0000256" key="8">
    <source>
        <dbReference type="ARBA" id="ARBA00039903"/>
    </source>
</evidence>
<dbReference type="PROSITE" id="PS00166">
    <property type="entry name" value="ENOYL_COA_HYDRATASE"/>
    <property type="match status" value="1"/>
</dbReference>
<accession>W2ICE0</accession>
<evidence type="ECO:0000256" key="1">
    <source>
        <dbReference type="ARBA" id="ARBA00004514"/>
    </source>
</evidence>
<evidence type="ECO:0000313" key="14">
    <source>
        <dbReference type="EMBL" id="ETK78415.1"/>
    </source>
</evidence>
<dbReference type="PANTHER" id="PTHR11941">
    <property type="entry name" value="ENOYL-COA HYDRATASE-RELATED"/>
    <property type="match status" value="1"/>
</dbReference>
<comment type="catalytic activity">
    <reaction evidence="6">
        <text>(2R)-ethylmalonyl-CoA + H(+) = butanoyl-CoA + CO2</text>
        <dbReference type="Rhea" id="RHEA:59540"/>
        <dbReference type="ChEBI" id="CHEBI:15378"/>
        <dbReference type="ChEBI" id="CHEBI:16526"/>
        <dbReference type="ChEBI" id="CHEBI:57371"/>
        <dbReference type="ChEBI" id="CHEBI:85316"/>
        <dbReference type="EC" id="4.1.1.94"/>
    </reaction>
    <physiologicalReaction direction="left-to-right" evidence="6">
        <dbReference type="Rhea" id="RHEA:59541"/>
    </physiologicalReaction>
</comment>
<dbReference type="Proteomes" id="UP000053236">
    <property type="component" value="Unassembled WGS sequence"/>
</dbReference>
<sequence>MGTLYEMINVILTEWRKPMLHGVGFGYAVSKSRLALSRLKASPQQARGMFSFINDSEQDGKSLVALSREALRGLGKRDDHVTLHLPFLPSPAGSKNTLPVQSTRLPLGFETLQKTAVLEIDNPSARNALSGNMMAQLADIVTLLEDPKVHDKLNVVVLRGTGGWFCAGADLRVARDELNSREAGAAMGALMVDTLTRFRRLPLVSIAAIEGGAFGGGAELATACDFRIIEGNAVIQFVQSRMGVIPGWGGGARLYKIVGRQNALRLLCTTERISPDRALQLKLVDEIFFATDEESSNTGITSFVEAFDAIVPAVSHGAKRVINNADDVSLDDVLKYEHDVFKTLWGGPANLEALEKALSKKK</sequence>
<dbReference type="Pfam" id="PF00378">
    <property type="entry name" value="ECH_1"/>
    <property type="match status" value="1"/>
</dbReference>
<dbReference type="CDD" id="cd06558">
    <property type="entry name" value="crotonase-like"/>
    <property type="match status" value="1"/>
</dbReference>
<evidence type="ECO:0000256" key="11">
    <source>
        <dbReference type="ARBA" id="ARBA00047446"/>
    </source>
</evidence>
<gene>
    <name evidence="14" type="ORF">L915_15534</name>
    <name evidence="15" type="ORF">L916_15432</name>
</gene>
<dbReference type="GO" id="GO:0005829">
    <property type="term" value="C:cytosol"/>
    <property type="evidence" value="ECO:0007669"/>
    <property type="project" value="UniProtKB-SubCell"/>
</dbReference>
<comment type="catalytic activity">
    <reaction evidence="5">
        <text>(2S)-ethylmalonyl-CoA + H(+) = butanoyl-CoA + CO2</text>
        <dbReference type="Rhea" id="RHEA:32131"/>
        <dbReference type="ChEBI" id="CHEBI:15378"/>
        <dbReference type="ChEBI" id="CHEBI:16526"/>
        <dbReference type="ChEBI" id="CHEBI:57371"/>
        <dbReference type="ChEBI" id="CHEBI:60909"/>
        <dbReference type="EC" id="4.1.1.94"/>
    </reaction>
    <physiologicalReaction direction="left-to-right" evidence="5">
        <dbReference type="Rhea" id="RHEA:32132"/>
    </physiologicalReaction>
</comment>
<dbReference type="InterPro" id="IPR018376">
    <property type="entry name" value="Enoyl-CoA_hyd/isom_CS"/>
</dbReference>
<evidence type="ECO:0000256" key="5">
    <source>
        <dbReference type="ARBA" id="ARBA00036343"/>
    </source>
</evidence>
<dbReference type="EMBL" id="KI688187">
    <property type="protein sequence ID" value="ETK78416.1"/>
    <property type="molecule type" value="Genomic_DNA"/>
</dbReference>
<dbReference type="FunFam" id="3.90.226.10:FF:000109">
    <property type="entry name" value="Enoyl-CoA hydratase, putative"/>
    <property type="match status" value="1"/>
</dbReference>
<organism evidence="15">
    <name type="scientific">Phytophthora nicotianae</name>
    <name type="common">Potato buckeye rot agent</name>
    <name type="synonym">Phytophthora parasitica</name>
    <dbReference type="NCBI Taxonomy" id="4792"/>
    <lineage>
        <taxon>Eukaryota</taxon>
        <taxon>Sar</taxon>
        <taxon>Stramenopiles</taxon>
        <taxon>Oomycota</taxon>
        <taxon>Peronosporomycetes</taxon>
        <taxon>Peronosporales</taxon>
        <taxon>Peronosporaceae</taxon>
        <taxon>Phytophthora</taxon>
    </lineage>
</organism>
<dbReference type="SUPFAM" id="SSF52096">
    <property type="entry name" value="ClpP/crotonase"/>
    <property type="match status" value="1"/>
</dbReference>
<dbReference type="AlphaFoldDB" id="W2ICE0"/>
<proteinExistence type="inferred from homology"/>
<dbReference type="GO" id="GO:0006635">
    <property type="term" value="P:fatty acid beta-oxidation"/>
    <property type="evidence" value="ECO:0007669"/>
    <property type="project" value="TreeGrafter"/>
</dbReference>
<evidence type="ECO:0000256" key="12">
    <source>
        <dbReference type="ARBA" id="ARBA00056546"/>
    </source>
</evidence>
<dbReference type="VEuPathDB" id="FungiDB:PPTG_04991"/>
<evidence type="ECO:0000256" key="7">
    <source>
        <dbReference type="ARBA" id="ARBA00038883"/>
    </source>
</evidence>
<dbReference type="PANTHER" id="PTHR11941:SF27">
    <property type="entry name" value="ETHYLMALONYL-COA DECARBOXYLASE"/>
    <property type="match status" value="1"/>
</dbReference>
<dbReference type="EC" id="4.1.1.94" evidence="7"/>
<keyword evidence="3" id="KW-0963">Cytoplasm</keyword>
<evidence type="ECO:0000256" key="6">
    <source>
        <dbReference type="ARBA" id="ARBA00036541"/>
    </source>
</evidence>
<name>W2ICE0_PHYNI</name>
<comment type="subcellular location">
    <subcellularLocation>
        <location evidence="1">Cytoplasm</location>
        <location evidence="1">Cytosol</location>
    </subcellularLocation>
</comment>
<comment type="similarity">
    <text evidence="2 13">Belongs to the enoyl-CoA hydratase/isomerase family.</text>
</comment>
<evidence type="ECO:0000313" key="15">
    <source>
        <dbReference type="EMBL" id="ETL31846.1"/>
    </source>
</evidence>
<reference evidence="15" key="2">
    <citation type="submission" date="2013-11" db="EMBL/GenBank/DDBJ databases">
        <title>The Genome Sequence of Phytophthora parasitica CJ05E6.</title>
        <authorList>
            <consortium name="The Broad Institute Genomics Platform"/>
            <person name="Russ C."/>
            <person name="Tyler B."/>
            <person name="Panabieres F."/>
            <person name="Shan W."/>
            <person name="Tripathy S."/>
            <person name="Grunwald N."/>
            <person name="Machado M."/>
            <person name="Johnson C.S."/>
            <person name="Arredondo F."/>
            <person name="Hong C."/>
            <person name="Coffey M."/>
            <person name="Young S.K."/>
            <person name="Zeng Q."/>
            <person name="Gargeya S."/>
            <person name="Fitzgerald M."/>
            <person name="Abouelleil A."/>
            <person name="Alvarado L."/>
            <person name="Chapman S.B."/>
            <person name="Gainer-Dewar J."/>
            <person name="Goldberg J."/>
            <person name="Griggs A."/>
            <person name="Gujja S."/>
            <person name="Hansen M."/>
            <person name="Howarth C."/>
            <person name="Imamovic A."/>
            <person name="Ireland A."/>
            <person name="Larimer J."/>
            <person name="McCowan C."/>
            <person name="Murphy C."/>
            <person name="Pearson M."/>
            <person name="Poon T.W."/>
            <person name="Priest M."/>
            <person name="Roberts A."/>
            <person name="Saif S."/>
            <person name="Shea T."/>
            <person name="Sykes S."/>
            <person name="Wortman J."/>
            <person name="Nusbaum C."/>
            <person name="Birren B."/>
        </authorList>
    </citation>
    <scope>NUCLEOTIDE SEQUENCE [LARGE SCALE GENOMIC DNA]</scope>
    <source>
        <strain evidence="15">CJ05E6</strain>
    </source>
</reference>
<evidence type="ECO:0000256" key="10">
    <source>
        <dbReference type="ARBA" id="ARBA00042182"/>
    </source>
</evidence>
<comment type="function">
    <text evidence="12">Decarboxylates ethylmalonyl-CoA, a potentially toxic metabolite, to form butyryl-CoA, suggesting it might be involved in metabolite proofreading. Acts preferentially on (S)-ethylmalonyl-CoA but also has some activity on the (R)-isomer. Also has methylmalonyl-CoA decarboxylase activity at lower level.</text>
</comment>
<dbReference type="EMBL" id="KI674946">
    <property type="protein sequence ID" value="ETL31846.1"/>
    <property type="molecule type" value="Genomic_DNA"/>
</dbReference>
<evidence type="ECO:0000256" key="13">
    <source>
        <dbReference type="RuleBase" id="RU003707"/>
    </source>
</evidence>